<dbReference type="Proteomes" id="UP001283212">
    <property type="component" value="Unassembled WGS sequence"/>
</dbReference>
<organism evidence="1 2">
    <name type="scientific">Methanorbis rubei</name>
    <dbReference type="NCBI Taxonomy" id="3028300"/>
    <lineage>
        <taxon>Archaea</taxon>
        <taxon>Methanobacteriati</taxon>
        <taxon>Methanobacteriota</taxon>
        <taxon>Stenosarchaea group</taxon>
        <taxon>Methanomicrobia</taxon>
        <taxon>Methanomicrobiales</taxon>
        <taxon>Methanocorpusculaceae</taxon>
        <taxon>Methanorbis</taxon>
    </lineage>
</organism>
<sequence>MRSVFSVNEAVFCVFSVEFRVFSVFRGCPKQNQGQKIPFSLYYFIPRKSYLNKIYAMQFFEK</sequence>
<keyword evidence="2" id="KW-1185">Reference proteome</keyword>
<evidence type="ECO:0000313" key="2">
    <source>
        <dbReference type="Proteomes" id="UP001283212"/>
    </source>
</evidence>
<accession>A0AAE4MGP6</accession>
<gene>
    <name evidence="1" type="ORF">McpCs1_13060</name>
</gene>
<name>A0AAE4MGP6_9EURY</name>
<dbReference type="AlphaFoldDB" id="A0AAE4MGP6"/>
<protein>
    <submittedName>
        <fullName evidence="1">Uncharacterized protein</fullName>
    </submittedName>
</protein>
<dbReference type="EMBL" id="JAWDKB010000005">
    <property type="protein sequence ID" value="MDV0443921.1"/>
    <property type="molecule type" value="Genomic_DNA"/>
</dbReference>
<proteinExistence type="predicted"/>
<evidence type="ECO:0000313" key="1">
    <source>
        <dbReference type="EMBL" id="MDV0443921.1"/>
    </source>
</evidence>
<reference evidence="1 2" key="1">
    <citation type="submission" date="2023-06" db="EMBL/GenBank/DDBJ databases">
        <title>Genome sequence of Methancorpusculaceae sp. Cs1.</title>
        <authorList>
            <person name="Protasov E."/>
            <person name="Platt K."/>
            <person name="Poehlein A."/>
            <person name="Daniel R."/>
            <person name="Brune A."/>
        </authorList>
    </citation>
    <scope>NUCLEOTIDE SEQUENCE [LARGE SCALE GENOMIC DNA]</scope>
    <source>
        <strain evidence="1 2">Cs1</strain>
    </source>
</reference>
<comment type="caution">
    <text evidence="1">The sequence shown here is derived from an EMBL/GenBank/DDBJ whole genome shotgun (WGS) entry which is preliminary data.</text>
</comment>